<feature type="region of interest" description="Disordered" evidence="1">
    <location>
        <begin position="297"/>
        <end position="399"/>
    </location>
</feature>
<dbReference type="InterPro" id="IPR024854">
    <property type="entry name" value="Kinectin"/>
</dbReference>
<reference evidence="2" key="1">
    <citation type="submission" date="2016-03" db="EMBL/GenBank/DDBJ databases">
        <title>Gut transcriptome analysis on engorged females of Ornithodoros mimon (Acari: Argasidae) and phylogenetic inferences of soft ticks.</title>
        <authorList>
            <person name="Landulfo G.A."/>
            <person name="Giovanni D."/>
            <person name="Carvalho E."/>
            <person name="Junqueira-de-Azevedo I."/>
            <person name="Patane J."/>
            <person name="Mendoca R."/>
            <person name="Barros-Battesti D."/>
        </authorList>
    </citation>
    <scope>NUCLEOTIDE SEQUENCE</scope>
    <source>
        <strain evidence="2">Females</strain>
        <tissue evidence="2">Gut</tissue>
    </source>
</reference>
<sequence length="399" mass="45380">ELQARIDGMASAHSKELKEAARRHAEAEASAEEAHKQVLIEKDAKFEQLHQELEAQRAKNNDLRTKNWEVVEALQAAERKAQAQQQQKTMDVEALKKEHLQEVQALEKRLASEQEARERALLQRLLPKMKIERELAHTEWVACFEKELHQALAQDKPSCPTAHGDTNGSLSPPASHRLQEVNAKLQSEVCHYQKVLAETEEMLRSLQSSVEKEERRWREREEAHHKEADRWKADVSRLEKEAHALAAKNASLETSLRELQGIQETTAEMQAKLKELQHKLEEEESEKKVLVQKYDEASKNAQSMHSHLEGRVRELEELKLSPGGTDQLEKELDDVRSQLEKERSRNEQLVERLQELESASKGDCSPASSPKVSSTNGPLSARDSPTPAEKEDKGATSKK</sequence>
<evidence type="ECO:0000256" key="1">
    <source>
        <dbReference type="SAM" id="MobiDB-lite"/>
    </source>
</evidence>
<feature type="non-terminal residue" evidence="2">
    <location>
        <position position="1"/>
    </location>
</feature>
<feature type="compositionally biased region" description="Basic and acidic residues" evidence="1">
    <location>
        <begin position="13"/>
        <end position="33"/>
    </location>
</feature>
<organism evidence="2">
    <name type="scientific">Alectorobius mimon</name>
    <dbReference type="NCBI Taxonomy" id="360319"/>
    <lineage>
        <taxon>Eukaryota</taxon>
        <taxon>Metazoa</taxon>
        <taxon>Ecdysozoa</taxon>
        <taxon>Arthropoda</taxon>
        <taxon>Chelicerata</taxon>
        <taxon>Arachnida</taxon>
        <taxon>Acari</taxon>
        <taxon>Parasitiformes</taxon>
        <taxon>Ixodida</taxon>
        <taxon>Ixodoidea</taxon>
        <taxon>Argasidae</taxon>
        <taxon>Ornithodorinae</taxon>
        <taxon>Alectorobius</taxon>
    </lineage>
</organism>
<dbReference type="GO" id="GO:0007018">
    <property type="term" value="P:microtubule-based movement"/>
    <property type="evidence" value="ECO:0007669"/>
    <property type="project" value="InterPro"/>
</dbReference>
<feature type="region of interest" description="Disordered" evidence="1">
    <location>
        <begin position="1"/>
        <end position="33"/>
    </location>
</feature>
<feature type="compositionally biased region" description="Basic and acidic residues" evidence="1">
    <location>
        <begin position="388"/>
        <end position="399"/>
    </location>
</feature>
<feature type="compositionally biased region" description="Basic and acidic residues" evidence="1">
    <location>
        <begin position="306"/>
        <end position="319"/>
    </location>
</feature>
<dbReference type="EMBL" id="GEIB01001686">
    <property type="protein sequence ID" value="JAR86654.1"/>
    <property type="molecule type" value="Transcribed_RNA"/>
</dbReference>
<dbReference type="AlphaFoldDB" id="A0A147B7B9"/>
<feature type="compositionally biased region" description="Polar residues" evidence="1">
    <location>
        <begin position="366"/>
        <end position="378"/>
    </location>
</feature>
<accession>A0A147B7B9</accession>
<evidence type="ECO:0000313" key="2">
    <source>
        <dbReference type="EMBL" id="JAR86654.1"/>
    </source>
</evidence>
<proteinExistence type="predicted"/>
<protein>
    <submittedName>
        <fullName evidence="2">Kinectin</fullName>
    </submittedName>
</protein>
<dbReference type="PANTHER" id="PTHR18864">
    <property type="entry name" value="KINECTIN"/>
    <property type="match status" value="1"/>
</dbReference>
<feature type="compositionally biased region" description="Basic and acidic residues" evidence="1">
    <location>
        <begin position="327"/>
        <end position="360"/>
    </location>
</feature>
<name>A0A147B7B9_9ACAR</name>
<dbReference type="PANTHER" id="PTHR18864:SF1">
    <property type="entry name" value="KINECTIN"/>
    <property type="match status" value="1"/>
</dbReference>
<dbReference type="GO" id="GO:0019894">
    <property type="term" value="F:kinesin binding"/>
    <property type="evidence" value="ECO:0007669"/>
    <property type="project" value="InterPro"/>
</dbReference>